<dbReference type="Pfam" id="PF21901">
    <property type="entry name" value="TMEM87A-B_GOLD"/>
    <property type="match status" value="1"/>
</dbReference>
<dbReference type="InterPro" id="IPR053937">
    <property type="entry name" value="GOST_TM"/>
</dbReference>
<keyword evidence="19" id="KW-0325">Glycoprotein</keyword>
<dbReference type="InterPro" id="IPR054101">
    <property type="entry name" value="TMEM87A/B_GOLD"/>
</dbReference>
<reference evidence="30 31" key="1">
    <citation type="submission" date="2013-11" db="EMBL/GenBank/DDBJ databases">
        <title>The Damaraland mole rat (Fukomys damarensis) genome and evolution of African mole rats.</title>
        <authorList>
            <person name="Gladyshev V.N."/>
            <person name="Fang X."/>
        </authorList>
    </citation>
    <scope>NUCLEOTIDE SEQUENCE [LARGE SCALE GENOMIC DNA]</scope>
    <source>
        <tissue evidence="30">Liver</tissue>
    </source>
</reference>
<comment type="similarity">
    <text evidence="3">Belongs to the fibulin family.</text>
</comment>
<dbReference type="PROSITE" id="PS50026">
    <property type="entry name" value="EGF_3"/>
    <property type="match status" value="1"/>
</dbReference>
<dbReference type="GO" id="GO:0032580">
    <property type="term" value="C:Golgi cisterna membrane"/>
    <property type="evidence" value="ECO:0007669"/>
    <property type="project" value="TreeGrafter"/>
</dbReference>
<dbReference type="InterPro" id="IPR035976">
    <property type="entry name" value="Sushi/SCR/CCP_sf"/>
</dbReference>
<dbReference type="PROSITE" id="PS00010">
    <property type="entry name" value="ASX_HYDROXYL"/>
    <property type="match status" value="1"/>
</dbReference>
<evidence type="ECO:0000256" key="25">
    <source>
        <dbReference type="PROSITE-ProRule" id="PRU00302"/>
    </source>
</evidence>
<dbReference type="InterPro" id="IPR055088">
    <property type="entry name" value="Fibulin_C"/>
</dbReference>
<name>A0A091DA61_FUKDA</name>
<evidence type="ECO:0000313" key="31">
    <source>
        <dbReference type="Proteomes" id="UP000028990"/>
    </source>
</evidence>
<dbReference type="PROSITE" id="PS01187">
    <property type="entry name" value="EGF_CA"/>
    <property type="match status" value="1"/>
</dbReference>
<dbReference type="Pfam" id="PF07645">
    <property type="entry name" value="EGF_CA"/>
    <property type="match status" value="1"/>
</dbReference>
<dbReference type="Gene3D" id="2.10.70.10">
    <property type="entry name" value="Complement Module, domain 1"/>
    <property type="match status" value="1"/>
</dbReference>
<dbReference type="PROSITE" id="PS00022">
    <property type="entry name" value="EGF_1"/>
    <property type="match status" value="1"/>
</dbReference>
<dbReference type="CDD" id="cd00054">
    <property type="entry name" value="EGF_CA"/>
    <property type="match status" value="3"/>
</dbReference>
<comment type="caution">
    <text evidence="24">Lacks conserved residue(s) required for the propagation of feature annotation.</text>
</comment>
<sequence>MDQDFSYEKTKVLRPLSQGPAPKARPPRRSRPLHVRPISPRTPPEAPPIPRPRPSPGPASRHAHAGPALRPASTSSTAPGSQRPPPRPALHPQFSRTPLPSLSPPFRGGAGPVKSFSCSGPVKFTIEWHLKYHTCHNEYSDLEERFQKHELRVDEDLCGYLKNIDCWKTKNENLDCNSDLQVFPSLNNKELTGSKNISDQEGSMDVVARTQRDGFHIFIVSIKTEKTDVSWNLNVSLSMMGPHGYISASDWPLMIFYMVMCIVYILYGVLWLMWSACYWKDILRIQFWIAAVIFLGMLEKAVFYSEYQNINNTGLSTQGLLIFAELISAIKRTLARLLVIIVSLGYGIVKPRLGTVMHRVIGLGLLYFIFAAIEGVMRVIGGSKHLGVVLGDIILAVIDSIFVWFISFTILAQTMKTLRLRKNTVKFSLYRHFTNTLIFAVLASIVFMVWTAMTFRIAKCQSDWMELWVEDAFWSFLFSLILIVIMFLWRPSANNQRYAFMPLIDDSDDEVEEFMVTSENLTEGIKLRTSKTVSNGIAKPATSDNFGKLCTPGHVAPPSTPTQTGGTHTPASCPPLNAPPDGRKFGSKYLVDHEVHFTCNPGFRLVGPSSVACLPNGTWTAEQPRCREISECTSQPCQHGGTCVEGVNQFRCLCPPGRTGVRCQHQAQTAVPEGGVAGDPAFSRAPRCAQVERTKHCICEAGFHLSGSVAGDGLCQDVNECELYGQEGRPRLCMHACVNTPGSYRCSCPSGYQTLADGKSCEDVDECAGPQHMCPQGTMCINTGGGFQCVSPECPEGSSNVSYVKTSPFQCERNPCPMDSRPCRNMPKTISFHYLSLPSNLKTPITLFRMATASAPSRPGPNSLRFGIVGGNSRGHFVMQRSDRQTGELILVQTLEGPQTLEVDVDMSEYLDRSFQANHVSKVTIFVSPYDF</sequence>
<feature type="region of interest" description="Disordered" evidence="26">
    <location>
        <begin position="1"/>
        <end position="112"/>
    </location>
</feature>
<dbReference type="PANTHER" id="PTHR21229">
    <property type="entry name" value="LUNG SEVEN TRANSMEMBRANE RECEPTOR"/>
    <property type="match status" value="1"/>
</dbReference>
<accession>A0A091DA61</accession>
<keyword evidence="31" id="KW-1185">Reference proteome</keyword>
<evidence type="ECO:0000256" key="21">
    <source>
        <dbReference type="ARBA" id="ARBA00055348"/>
    </source>
</evidence>
<feature type="domain" description="EGF-like" evidence="28">
    <location>
        <begin position="628"/>
        <end position="664"/>
    </location>
</feature>
<dbReference type="InterPro" id="IPR009637">
    <property type="entry name" value="GPR107/GPR108-like"/>
</dbReference>
<keyword evidence="14 27" id="KW-1133">Transmembrane helix</keyword>
<keyword evidence="16" id="KW-0175">Coiled coil</keyword>
<keyword evidence="9 27" id="KW-0812">Transmembrane</keyword>
<evidence type="ECO:0000256" key="19">
    <source>
        <dbReference type="ARBA" id="ARBA00023180"/>
    </source>
</evidence>
<dbReference type="Pfam" id="PF00008">
    <property type="entry name" value="EGF"/>
    <property type="match status" value="1"/>
</dbReference>
<dbReference type="InterPro" id="IPR018097">
    <property type="entry name" value="EGF_Ca-bd_CS"/>
</dbReference>
<evidence type="ECO:0000256" key="3">
    <source>
        <dbReference type="ARBA" id="ARBA00006127"/>
    </source>
</evidence>
<dbReference type="Pfam" id="PF06814">
    <property type="entry name" value="GOST_TM"/>
    <property type="match status" value="1"/>
</dbReference>
<keyword evidence="10" id="KW-0732">Signal</keyword>
<dbReference type="SUPFAM" id="SSF57535">
    <property type="entry name" value="Complement control module/SCR domain"/>
    <property type="match status" value="1"/>
</dbReference>
<keyword evidence="18 24" id="KW-1015">Disulfide bond</keyword>
<keyword evidence="15" id="KW-0333">Golgi apparatus</keyword>
<evidence type="ECO:0000256" key="15">
    <source>
        <dbReference type="ARBA" id="ARBA00023034"/>
    </source>
</evidence>
<comment type="similarity">
    <text evidence="20">Belongs to the LU7TM family. TMEM87 subfamily.</text>
</comment>
<keyword evidence="8" id="KW-0358">Heparin-binding</keyword>
<keyword evidence="4" id="KW-0964">Secreted</keyword>
<feature type="transmembrane region" description="Helical" evidence="27">
    <location>
        <begin position="472"/>
        <end position="489"/>
    </location>
</feature>
<evidence type="ECO:0000256" key="16">
    <source>
        <dbReference type="ARBA" id="ARBA00023054"/>
    </source>
</evidence>
<dbReference type="STRING" id="885580.ENSFDAP00000001506"/>
<feature type="compositionally biased region" description="Basic and acidic residues" evidence="26">
    <location>
        <begin position="1"/>
        <end position="11"/>
    </location>
</feature>
<evidence type="ECO:0000256" key="18">
    <source>
        <dbReference type="ARBA" id="ARBA00023157"/>
    </source>
</evidence>
<dbReference type="InterPro" id="IPR000742">
    <property type="entry name" value="EGF"/>
</dbReference>
<dbReference type="GO" id="GO:0000139">
    <property type="term" value="C:Golgi membrane"/>
    <property type="evidence" value="ECO:0007669"/>
    <property type="project" value="UniProtKB-SubCell"/>
</dbReference>
<dbReference type="GO" id="GO:0007155">
    <property type="term" value="P:cell adhesion"/>
    <property type="evidence" value="ECO:0007669"/>
    <property type="project" value="UniProtKB-KW"/>
</dbReference>
<evidence type="ECO:0000256" key="5">
    <source>
        <dbReference type="ARBA" id="ARBA00022530"/>
    </source>
</evidence>
<evidence type="ECO:0000256" key="14">
    <source>
        <dbReference type="ARBA" id="ARBA00022989"/>
    </source>
</evidence>
<evidence type="ECO:0000256" key="23">
    <source>
        <dbReference type="ARBA" id="ARBA00074616"/>
    </source>
</evidence>
<feature type="transmembrane region" description="Helical" evidence="27">
    <location>
        <begin position="433"/>
        <end position="452"/>
    </location>
</feature>
<protein>
    <recommendedName>
        <fullName evidence="23">Fibulin-7</fullName>
    </recommendedName>
</protein>
<evidence type="ECO:0000256" key="7">
    <source>
        <dbReference type="ARBA" id="ARBA00022659"/>
    </source>
</evidence>
<dbReference type="SMART" id="SM00181">
    <property type="entry name" value="EGF"/>
    <property type="match status" value="3"/>
</dbReference>
<feature type="transmembrane region" description="Helical" evidence="27">
    <location>
        <begin position="393"/>
        <end position="412"/>
    </location>
</feature>
<keyword evidence="11" id="KW-0677">Repeat</keyword>
<keyword evidence="5" id="KW-0272">Extracellular matrix</keyword>
<dbReference type="InterPro" id="IPR049883">
    <property type="entry name" value="NOTCH1_EGF-like"/>
</dbReference>
<dbReference type="PROSITE" id="PS50923">
    <property type="entry name" value="SUSHI"/>
    <property type="match status" value="1"/>
</dbReference>
<feature type="transmembrane region" description="Helical" evidence="27">
    <location>
        <begin position="251"/>
        <end position="273"/>
    </location>
</feature>
<dbReference type="SMART" id="SM00032">
    <property type="entry name" value="CCP"/>
    <property type="match status" value="1"/>
</dbReference>
<dbReference type="eggNOG" id="KOG2568">
    <property type="taxonomic scope" value="Eukaryota"/>
</dbReference>
<keyword evidence="6 24" id="KW-0245">EGF-like domain</keyword>
<dbReference type="CDD" id="cd00033">
    <property type="entry name" value="CCP"/>
    <property type="match status" value="1"/>
</dbReference>
<evidence type="ECO:0000256" key="13">
    <source>
        <dbReference type="ARBA" id="ARBA00022889"/>
    </source>
</evidence>
<evidence type="ECO:0000256" key="11">
    <source>
        <dbReference type="ARBA" id="ARBA00022737"/>
    </source>
</evidence>
<dbReference type="GO" id="GO:0008201">
    <property type="term" value="F:heparin binding"/>
    <property type="evidence" value="ECO:0007669"/>
    <property type="project" value="UniProtKB-KW"/>
</dbReference>
<feature type="compositionally biased region" description="Basic residues" evidence="26">
    <location>
        <begin position="25"/>
        <end position="34"/>
    </location>
</feature>
<evidence type="ECO:0000256" key="8">
    <source>
        <dbReference type="ARBA" id="ARBA00022674"/>
    </source>
</evidence>
<dbReference type="FunFam" id="2.10.25.10:FF:000819">
    <property type="entry name" value="Fibulin 7"/>
    <property type="match status" value="1"/>
</dbReference>
<evidence type="ECO:0000256" key="9">
    <source>
        <dbReference type="ARBA" id="ARBA00022692"/>
    </source>
</evidence>
<dbReference type="PANTHER" id="PTHR21229:SF16">
    <property type="entry name" value="TRANSMEMBRANE PROTEIN 87B"/>
    <property type="match status" value="1"/>
</dbReference>
<dbReference type="InterPro" id="IPR001881">
    <property type="entry name" value="EGF-like_Ca-bd_dom"/>
</dbReference>
<dbReference type="EMBL" id="KN122926">
    <property type="protein sequence ID" value="KFO27373.1"/>
    <property type="molecule type" value="Genomic_DNA"/>
</dbReference>
<keyword evidence="12" id="KW-0106">Calcium</keyword>
<feature type="transmembrane region" description="Helical" evidence="27">
    <location>
        <begin position="360"/>
        <end position="381"/>
    </location>
</feature>
<comment type="subcellular location">
    <subcellularLocation>
        <location evidence="2">Golgi apparatus membrane</location>
        <topology evidence="2">Multi-pass membrane protein</topology>
    </subcellularLocation>
    <subcellularLocation>
        <location evidence="1">Secreted</location>
        <location evidence="1">Extracellular space</location>
        <location evidence="1">Extracellular matrix</location>
    </subcellularLocation>
</comment>
<keyword evidence="7 25" id="KW-0768">Sushi</keyword>
<dbReference type="Pfam" id="PF14670">
    <property type="entry name" value="FXa_inhibition"/>
    <property type="match status" value="1"/>
</dbReference>
<dbReference type="SMART" id="SM00179">
    <property type="entry name" value="EGF_CA"/>
    <property type="match status" value="3"/>
</dbReference>
<evidence type="ECO:0000256" key="20">
    <source>
        <dbReference type="ARBA" id="ARBA00044946"/>
    </source>
</evidence>
<evidence type="ECO:0000256" key="2">
    <source>
        <dbReference type="ARBA" id="ARBA00004653"/>
    </source>
</evidence>
<feature type="disulfide bond" evidence="24">
    <location>
        <begin position="654"/>
        <end position="663"/>
    </location>
</feature>
<feature type="disulfide bond" evidence="25">
    <location>
        <begin position="599"/>
        <end position="626"/>
    </location>
</feature>
<dbReference type="GO" id="GO:0005509">
    <property type="term" value="F:calcium ion binding"/>
    <property type="evidence" value="ECO:0007669"/>
    <property type="project" value="InterPro"/>
</dbReference>
<dbReference type="AlphaFoldDB" id="A0A091DA61"/>
<feature type="transmembrane region" description="Helical" evidence="27">
    <location>
        <begin position="285"/>
        <end position="303"/>
    </location>
</feature>
<dbReference type="GO" id="GO:0005829">
    <property type="term" value="C:cytosol"/>
    <property type="evidence" value="ECO:0007669"/>
    <property type="project" value="GOC"/>
</dbReference>
<organism evidence="30 31">
    <name type="scientific">Fukomys damarensis</name>
    <name type="common">Damaraland mole rat</name>
    <name type="synonym">Cryptomys damarensis</name>
    <dbReference type="NCBI Taxonomy" id="885580"/>
    <lineage>
        <taxon>Eukaryota</taxon>
        <taxon>Metazoa</taxon>
        <taxon>Chordata</taxon>
        <taxon>Craniata</taxon>
        <taxon>Vertebrata</taxon>
        <taxon>Euteleostomi</taxon>
        <taxon>Mammalia</taxon>
        <taxon>Eutheria</taxon>
        <taxon>Euarchontoglires</taxon>
        <taxon>Glires</taxon>
        <taxon>Rodentia</taxon>
        <taxon>Hystricomorpha</taxon>
        <taxon>Bathyergidae</taxon>
        <taxon>Fukomys</taxon>
    </lineage>
</organism>
<evidence type="ECO:0000256" key="6">
    <source>
        <dbReference type="ARBA" id="ARBA00022536"/>
    </source>
</evidence>
<dbReference type="Pfam" id="PF22914">
    <property type="entry name" value="Fibulin_C"/>
    <property type="match status" value="1"/>
</dbReference>
<comment type="function">
    <text evidence="21">An adhesion molecule that interacts with extracellular matrix molecules in developing teeth and may play important roles in differentiation and maintenance of odontoblasts as well as in dentin formation.</text>
</comment>
<gene>
    <name evidence="30" type="ORF">H920_11265</name>
</gene>
<proteinExistence type="inferred from homology"/>
<evidence type="ECO:0000256" key="10">
    <source>
        <dbReference type="ARBA" id="ARBA00022729"/>
    </source>
</evidence>
<dbReference type="Gene3D" id="2.10.25.10">
    <property type="entry name" value="Laminin"/>
    <property type="match status" value="3"/>
</dbReference>
<feature type="compositionally biased region" description="Pro residues" evidence="26">
    <location>
        <begin position="40"/>
        <end position="57"/>
    </location>
</feature>
<dbReference type="InterPro" id="IPR000436">
    <property type="entry name" value="Sushi_SCR_CCP_dom"/>
</dbReference>
<evidence type="ECO:0000256" key="1">
    <source>
        <dbReference type="ARBA" id="ARBA00004498"/>
    </source>
</evidence>
<evidence type="ECO:0000256" key="27">
    <source>
        <dbReference type="SAM" id="Phobius"/>
    </source>
</evidence>
<dbReference type="FunFam" id="2.10.70.10:FF:000064">
    <property type="entry name" value="Fibulin 7"/>
    <property type="match status" value="1"/>
</dbReference>
<evidence type="ECO:0000256" key="12">
    <source>
        <dbReference type="ARBA" id="ARBA00022837"/>
    </source>
</evidence>
<dbReference type="SUPFAM" id="SSF57196">
    <property type="entry name" value="EGF/Laminin"/>
    <property type="match status" value="2"/>
</dbReference>
<evidence type="ECO:0000256" key="22">
    <source>
        <dbReference type="ARBA" id="ARBA00065271"/>
    </source>
</evidence>
<keyword evidence="13" id="KW-0130">Cell adhesion</keyword>
<comment type="subunit">
    <text evidence="22">Interacts with heparin, FBLN1, FN1 and DSPP. Preferentially binds dental mesenchyme cells and odontoblasts but not dental epithelial cells or nondental cells. Binding requires a heparan sulfate-containing receptor on the cell surface as well as an integrin.</text>
</comment>
<dbReference type="GO" id="GO:0042147">
    <property type="term" value="P:retrograde transport, endosome to Golgi"/>
    <property type="evidence" value="ECO:0007669"/>
    <property type="project" value="TreeGrafter"/>
</dbReference>
<evidence type="ECO:0000256" key="26">
    <source>
        <dbReference type="SAM" id="MobiDB-lite"/>
    </source>
</evidence>
<evidence type="ECO:0000256" key="17">
    <source>
        <dbReference type="ARBA" id="ARBA00023136"/>
    </source>
</evidence>
<dbReference type="FunFam" id="2.10.25.10:FF:000568">
    <property type="entry name" value="Fibulin 7"/>
    <property type="match status" value="1"/>
</dbReference>
<evidence type="ECO:0000313" key="30">
    <source>
        <dbReference type="EMBL" id="KFO27373.1"/>
    </source>
</evidence>
<feature type="domain" description="Sushi" evidence="29">
    <location>
        <begin position="571"/>
        <end position="628"/>
    </location>
</feature>
<dbReference type="InterPro" id="IPR000152">
    <property type="entry name" value="EGF-type_Asp/Asn_hydroxyl_site"/>
</dbReference>
<dbReference type="Proteomes" id="UP000028990">
    <property type="component" value="Unassembled WGS sequence"/>
</dbReference>
<dbReference type="Pfam" id="PF00084">
    <property type="entry name" value="Sushi"/>
    <property type="match status" value="1"/>
</dbReference>
<evidence type="ECO:0000259" key="28">
    <source>
        <dbReference type="PROSITE" id="PS50026"/>
    </source>
</evidence>
<dbReference type="PROSITE" id="PS01186">
    <property type="entry name" value="EGF_2"/>
    <property type="match status" value="1"/>
</dbReference>
<keyword evidence="17 27" id="KW-0472">Membrane</keyword>
<evidence type="ECO:0000256" key="24">
    <source>
        <dbReference type="PROSITE-ProRule" id="PRU00076"/>
    </source>
</evidence>
<dbReference type="FunFam" id="2.10.25.10:FF:000008">
    <property type="entry name" value="Signal peptide, CUB domain, EGF-like 2"/>
    <property type="match status" value="1"/>
</dbReference>
<evidence type="ECO:0000256" key="4">
    <source>
        <dbReference type="ARBA" id="ARBA00022525"/>
    </source>
</evidence>
<evidence type="ECO:0000259" key="29">
    <source>
        <dbReference type="PROSITE" id="PS50923"/>
    </source>
</evidence>